<sequence length="80" mass="8785">MPSPAFDKLRALAIGSQAIGLILIMTLETVMGNAARPWQGVVLAGMLATALSIALVRLYRRNLARKRWAERLEAKDHDDA</sequence>
<keyword evidence="1" id="KW-0472">Membrane</keyword>
<evidence type="ECO:0000313" key="3">
    <source>
        <dbReference type="Proteomes" id="UP000520876"/>
    </source>
</evidence>
<evidence type="ECO:0000313" key="2">
    <source>
        <dbReference type="EMBL" id="NYT71418.1"/>
    </source>
</evidence>
<accession>A0A7Z0N4T4</accession>
<name>A0A7Z0N4T4_9GAMM</name>
<proteinExistence type="predicted"/>
<gene>
    <name evidence="2" type="ORF">HZU72_03140</name>
</gene>
<keyword evidence="1" id="KW-1133">Transmembrane helix</keyword>
<keyword evidence="1" id="KW-0812">Transmembrane</keyword>
<protein>
    <submittedName>
        <fullName evidence="2">Uncharacterized protein</fullName>
    </submittedName>
</protein>
<organism evidence="2 3">
    <name type="scientific">Vreelandella sedimenti</name>
    <dbReference type="NCBI Taxonomy" id="2729618"/>
    <lineage>
        <taxon>Bacteria</taxon>
        <taxon>Pseudomonadati</taxon>
        <taxon>Pseudomonadota</taxon>
        <taxon>Gammaproteobacteria</taxon>
        <taxon>Oceanospirillales</taxon>
        <taxon>Halomonadaceae</taxon>
        <taxon>Vreelandella</taxon>
    </lineage>
</organism>
<dbReference type="AlphaFoldDB" id="A0A7Z0N4T4"/>
<evidence type="ECO:0000256" key="1">
    <source>
        <dbReference type="SAM" id="Phobius"/>
    </source>
</evidence>
<comment type="caution">
    <text evidence="2">The sequence shown here is derived from an EMBL/GenBank/DDBJ whole genome shotgun (WGS) entry which is preliminary data.</text>
</comment>
<dbReference type="Proteomes" id="UP000520876">
    <property type="component" value="Unassembled WGS sequence"/>
</dbReference>
<reference evidence="2 3" key="1">
    <citation type="submission" date="2020-07" db="EMBL/GenBank/DDBJ databases">
        <title>Halomonas sp. QX-2 draft genome sequence.</title>
        <authorList>
            <person name="Qiu X."/>
        </authorList>
    </citation>
    <scope>NUCLEOTIDE SEQUENCE [LARGE SCALE GENOMIC DNA]</scope>
    <source>
        <strain evidence="2 3">QX-2</strain>
    </source>
</reference>
<dbReference type="RefSeq" id="WP_180090562.1">
    <property type="nucleotide sequence ID" value="NZ_CAXAZJ010000008.1"/>
</dbReference>
<dbReference type="EMBL" id="JACCGK010000002">
    <property type="protein sequence ID" value="NYT71418.1"/>
    <property type="molecule type" value="Genomic_DNA"/>
</dbReference>
<feature type="transmembrane region" description="Helical" evidence="1">
    <location>
        <begin position="12"/>
        <end position="32"/>
    </location>
</feature>
<feature type="transmembrane region" description="Helical" evidence="1">
    <location>
        <begin position="38"/>
        <end position="59"/>
    </location>
</feature>
<keyword evidence="3" id="KW-1185">Reference proteome</keyword>